<feature type="DNA-binding region" description="OmpR/PhoB-type" evidence="7">
    <location>
        <begin position="131"/>
        <end position="230"/>
    </location>
</feature>
<dbReference type="GO" id="GO:0006355">
    <property type="term" value="P:regulation of DNA-templated transcription"/>
    <property type="evidence" value="ECO:0007669"/>
    <property type="project" value="InterPro"/>
</dbReference>
<evidence type="ECO:0000259" key="8">
    <source>
        <dbReference type="PROSITE" id="PS50110"/>
    </source>
</evidence>
<feature type="domain" description="Response regulatory" evidence="8">
    <location>
        <begin position="5"/>
        <end position="118"/>
    </location>
</feature>
<evidence type="ECO:0000256" key="1">
    <source>
        <dbReference type="ARBA" id="ARBA00022553"/>
    </source>
</evidence>
<dbReference type="PROSITE" id="PS50110">
    <property type="entry name" value="RESPONSE_REGULATORY"/>
    <property type="match status" value="1"/>
</dbReference>
<dbReference type="PANTHER" id="PTHR48111:SF50">
    <property type="entry name" value="KDP OPERON TRANSCRIPTIONAL REGULATORY PROTEIN KDPE"/>
    <property type="match status" value="1"/>
</dbReference>
<evidence type="ECO:0000256" key="2">
    <source>
        <dbReference type="ARBA" id="ARBA00023012"/>
    </source>
</evidence>
<evidence type="ECO:0000256" key="5">
    <source>
        <dbReference type="ARBA" id="ARBA00023163"/>
    </source>
</evidence>
<organism evidence="10">
    <name type="scientific">Paenibacillus sp. SYP-B3998</name>
    <dbReference type="NCBI Taxonomy" id="2678564"/>
    <lineage>
        <taxon>Bacteria</taxon>
        <taxon>Bacillati</taxon>
        <taxon>Bacillota</taxon>
        <taxon>Bacilli</taxon>
        <taxon>Bacillales</taxon>
        <taxon>Paenibacillaceae</taxon>
        <taxon>Paenibacillus</taxon>
    </lineage>
</organism>
<dbReference type="GO" id="GO:0032993">
    <property type="term" value="C:protein-DNA complex"/>
    <property type="evidence" value="ECO:0007669"/>
    <property type="project" value="TreeGrafter"/>
</dbReference>
<evidence type="ECO:0000259" key="9">
    <source>
        <dbReference type="PROSITE" id="PS51755"/>
    </source>
</evidence>
<feature type="domain" description="OmpR/PhoB-type" evidence="9">
    <location>
        <begin position="131"/>
        <end position="230"/>
    </location>
</feature>
<evidence type="ECO:0000256" key="7">
    <source>
        <dbReference type="PROSITE-ProRule" id="PRU01091"/>
    </source>
</evidence>
<keyword evidence="2" id="KW-0902">Two-component regulatory system</keyword>
<evidence type="ECO:0000256" key="6">
    <source>
        <dbReference type="PROSITE-ProRule" id="PRU00169"/>
    </source>
</evidence>
<sequence>MKKQKIMIVDDEPKIVRFVAANLKSLDFETLTCQSGVEALEKVEGFDPDLILLDLMMPGMDGFDVLKRLRTYSSVPIIMLTARSNSSDKVQGLNLGADDYLTKPFSLDELFARVNAVLRRMDGRMATPTTTMEITLGPVTVNLAQRRTWLNEKEIKFTETEYNLFALLLQHAGKVMTHEQLLSEVWGSEYRDEVEYLRVTIARIRQKVKSLAEGLDLIVTYPGVGYMAQHE</sequence>
<keyword evidence="3" id="KW-0805">Transcription regulation</keyword>
<dbReference type="SUPFAM" id="SSF52172">
    <property type="entry name" value="CheY-like"/>
    <property type="match status" value="1"/>
</dbReference>
<dbReference type="Gene3D" id="1.10.10.10">
    <property type="entry name" value="Winged helix-like DNA-binding domain superfamily/Winged helix DNA-binding domain"/>
    <property type="match status" value="1"/>
</dbReference>
<keyword evidence="1 6" id="KW-0597">Phosphoprotein</keyword>
<dbReference type="FunFam" id="3.40.50.2300:FF:000001">
    <property type="entry name" value="DNA-binding response regulator PhoB"/>
    <property type="match status" value="1"/>
</dbReference>
<dbReference type="GO" id="GO:0000156">
    <property type="term" value="F:phosphorelay response regulator activity"/>
    <property type="evidence" value="ECO:0007669"/>
    <property type="project" value="TreeGrafter"/>
</dbReference>
<dbReference type="SMART" id="SM00448">
    <property type="entry name" value="REC"/>
    <property type="match status" value="1"/>
</dbReference>
<dbReference type="GO" id="GO:0005829">
    <property type="term" value="C:cytosol"/>
    <property type="evidence" value="ECO:0007669"/>
    <property type="project" value="TreeGrafter"/>
</dbReference>
<dbReference type="AlphaFoldDB" id="A0A6G4A655"/>
<dbReference type="InterPro" id="IPR001789">
    <property type="entry name" value="Sig_transdc_resp-reg_receiver"/>
</dbReference>
<feature type="modified residue" description="4-aspartylphosphate" evidence="6">
    <location>
        <position position="54"/>
    </location>
</feature>
<dbReference type="Gene3D" id="3.40.50.2300">
    <property type="match status" value="1"/>
</dbReference>
<keyword evidence="4 7" id="KW-0238">DNA-binding</keyword>
<dbReference type="InterPro" id="IPR039420">
    <property type="entry name" value="WalR-like"/>
</dbReference>
<evidence type="ECO:0000313" key="10">
    <source>
        <dbReference type="EMBL" id="NEW09289.1"/>
    </source>
</evidence>
<dbReference type="GO" id="GO:0000976">
    <property type="term" value="F:transcription cis-regulatory region binding"/>
    <property type="evidence" value="ECO:0007669"/>
    <property type="project" value="TreeGrafter"/>
</dbReference>
<dbReference type="Pfam" id="PF00486">
    <property type="entry name" value="Trans_reg_C"/>
    <property type="match status" value="1"/>
</dbReference>
<dbReference type="InterPro" id="IPR036388">
    <property type="entry name" value="WH-like_DNA-bd_sf"/>
</dbReference>
<proteinExistence type="predicted"/>
<dbReference type="CDD" id="cd00383">
    <property type="entry name" value="trans_reg_C"/>
    <property type="match status" value="1"/>
</dbReference>
<dbReference type="SMART" id="SM00862">
    <property type="entry name" value="Trans_reg_C"/>
    <property type="match status" value="1"/>
</dbReference>
<comment type="caution">
    <text evidence="10">The sequence shown here is derived from an EMBL/GenBank/DDBJ whole genome shotgun (WGS) entry which is preliminary data.</text>
</comment>
<dbReference type="RefSeq" id="WP_163953012.1">
    <property type="nucleotide sequence ID" value="NZ_JAAIKC010000015.1"/>
</dbReference>
<dbReference type="EMBL" id="JAAIKC010000015">
    <property type="protein sequence ID" value="NEW09289.1"/>
    <property type="molecule type" value="Genomic_DNA"/>
</dbReference>
<keyword evidence="5" id="KW-0804">Transcription</keyword>
<dbReference type="Gene3D" id="6.10.250.690">
    <property type="match status" value="1"/>
</dbReference>
<name>A0A6G4A655_9BACL</name>
<dbReference type="Pfam" id="PF00072">
    <property type="entry name" value="Response_reg"/>
    <property type="match status" value="1"/>
</dbReference>
<dbReference type="PANTHER" id="PTHR48111">
    <property type="entry name" value="REGULATOR OF RPOS"/>
    <property type="match status" value="1"/>
</dbReference>
<reference evidence="10" key="1">
    <citation type="submission" date="2020-02" db="EMBL/GenBank/DDBJ databases">
        <authorList>
            <person name="Shen X.-R."/>
            <person name="Zhang Y.-X."/>
        </authorList>
    </citation>
    <scope>NUCLEOTIDE SEQUENCE</scope>
    <source>
        <strain evidence="10">SYP-B3998</strain>
    </source>
</reference>
<dbReference type="InterPro" id="IPR011006">
    <property type="entry name" value="CheY-like_superfamily"/>
</dbReference>
<accession>A0A6G4A655</accession>
<gene>
    <name evidence="10" type="ORF">GK047_25330</name>
</gene>
<evidence type="ECO:0000256" key="3">
    <source>
        <dbReference type="ARBA" id="ARBA00023015"/>
    </source>
</evidence>
<protein>
    <submittedName>
        <fullName evidence="10">Response regulator transcription factor</fullName>
    </submittedName>
</protein>
<evidence type="ECO:0000256" key="4">
    <source>
        <dbReference type="ARBA" id="ARBA00023125"/>
    </source>
</evidence>
<dbReference type="PROSITE" id="PS51755">
    <property type="entry name" value="OMPR_PHOB"/>
    <property type="match status" value="1"/>
</dbReference>
<dbReference type="InterPro" id="IPR001867">
    <property type="entry name" value="OmpR/PhoB-type_DNA-bd"/>
</dbReference>